<reference evidence="8" key="1">
    <citation type="journal article" date="2019" name="Int. J. Syst. Evol. Microbiol.">
        <title>The Global Catalogue of Microorganisms (GCM) 10K type strain sequencing project: providing services to taxonomists for standard genome sequencing and annotation.</title>
        <authorList>
            <consortium name="The Broad Institute Genomics Platform"/>
            <consortium name="The Broad Institute Genome Sequencing Center for Infectious Disease"/>
            <person name="Wu L."/>
            <person name="Ma J."/>
        </authorList>
    </citation>
    <scope>NUCLEOTIDE SEQUENCE [LARGE SCALE GENOMIC DNA]</scope>
    <source>
        <strain evidence="8">KCTC 42087</strain>
    </source>
</reference>
<protein>
    <submittedName>
        <fullName evidence="7">NADH:flavin oxidoreductase/NADH oxidase</fullName>
    </submittedName>
</protein>
<name>A0ABW1A926_9ACTN</name>
<keyword evidence="4" id="KW-0521">NADP</keyword>
<dbReference type="SUPFAM" id="SSF51395">
    <property type="entry name" value="FMN-linked oxidoreductases"/>
    <property type="match status" value="1"/>
</dbReference>
<keyword evidence="8" id="KW-1185">Reference proteome</keyword>
<evidence type="ECO:0000256" key="4">
    <source>
        <dbReference type="ARBA" id="ARBA00022857"/>
    </source>
</evidence>
<keyword evidence="2" id="KW-0285">Flavoprotein</keyword>
<dbReference type="EMBL" id="JBHSON010000070">
    <property type="protein sequence ID" value="MFC5751477.1"/>
    <property type="molecule type" value="Genomic_DNA"/>
</dbReference>
<dbReference type="RefSeq" id="WP_378287393.1">
    <property type="nucleotide sequence ID" value="NZ_JBHSON010000070.1"/>
</dbReference>
<gene>
    <name evidence="7" type="ORF">ACFPZN_38160</name>
</gene>
<accession>A0ABW1A926</accession>
<evidence type="ECO:0000313" key="7">
    <source>
        <dbReference type="EMBL" id="MFC5751477.1"/>
    </source>
</evidence>
<evidence type="ECO:0000256" key="1">
    <source>
        <dbReference type="ARBA" id="ARBA00001917"/>
    </source>
</evidence>
<evidence type="ECO:0000259" key="6">
    <source>
        <dbReference type="Pfam" id="PF00724"/>
    </source>
</evidence>
<dbReference type="InterPro" id="IPR044152">
    <property type="entry name" value="YqjM-like"/>
</dbReference>
<dbReference type="Pfam" id="PF00724">
    <property type="entry name" value="Oxidored_FMN"/>
    <property type="match status" value="1"/>
</dbReference>
<dbReference type="Gene3D" id="3.20.20.70">
    <property type="entry name" value="Aldolase class I"/>
    <property type="match status" value="1"/>
</dbReference>
<dbReference type="CDD" id="cd02932">
    <property type="entry name" value="OYE_YqiM_FMN"/>
    <property type="match status" value="1"/>
</dbReference>
<comment type="caution">
    <text evidence="7">The sequence shown here is derived from an EMBL/GenBank/DDBJ whole genome shotgun (WGS) entry which is preliminary data.</text>
</comment>
<evidence type="ECO:0000256" key="5">
    <source>
        <dbReference type="ARBA" id="ARBA00023002"/>
    </source>
</evidence>
<dbReference type="PANTHER" id="PTHR43303:SF4">
    <property type="entry name" value="NADPH DEHYDROGENASE C23G7.10C-RELATED"/>
    <property type="match status" value="1"/>
</dbReference>
<keyword evidence="3" id="KW-0288">FMN</keyword>
<evidence type="ECO:0000256" key="3">
    <source>
        <dbReference type="ARBA" id="ARBA00022643"/>
    </source>
</evidence>
<keyword evidence="5" id="KW-0560">Oxidoreductase</keyword>
<evidence type="ECO:0000313" key="8">
    <source>
        <dbReference type="Proteomes" id="UP001596074"/>
    </source>
</evidence>
<dbReference type="PANTHER" id="PTHR43303">
    <property type="entry name" value="NADPH DEHYDROGENASE C23G7.10C-RELATED"/>
    <property type="match status" value="1"/>
</dbReference>
<dbReference type="InterPro" id="IPR001155">
    <property type="entry name" value="OxRdtase_FMN_N"/>
</dbReference>
<sequence length="362" mass="38628">MTRLFTPITLRALTIKNRAWLSPMCQYSVETGDGVPADWHLVHLGARAAGGFGLILTESTAVSPDARISPQDTGLWNEDQVAGWARIVDFVHAHGAAVGVQLGHAGRKGSAFAPWHGRGPLPVDQGGWSVLGPSPLAYPGLAEPREATAEELAGVVRSFRDAARRAGAAGFDLIEIHAGHGYLLHQFLSPLSNRRTDRYGGSFENRTRLLREVVDAVRGVWPDGMPLLVRLSASDWIEGGWTPEETADLAGTLRERGVDLMDVSSGGLDAAQRITVGPGYQVPFARRVRAEAGVPVGAVGLITRPEQAEAVLAEGSADAVLLAREALRDPSWPLRAARELGAGPVESLYPRQYLRAATGTPA</sequence>
<feature type="domain" description="NADH:flavin oxidoreductase/NADH oxidase N-terminal" evidence="6">
    <location>
        <begin position="4"/>
        <end position="340"/>
    </location>
</feature>
<proteinExistence type="predicted"/>
<organism evidence="7 8">
    <name type="scientific">Actinomadura rugatobispora</name>
    <dbReference type="NCBI Taxonomy" id="1994"/>
    <lineage>
        <taxon>Bacteria</taxon>
        <taxon>Bacillati</taxon>
        <taxon>Actinomycetota</taxon>
        <taxon>Actinomycetes</taxon>
        <taxon>Streptosporangiales</taxon>
        <taxon>Thermomonosporaceae</taxon>
        <taxon>Actinomadura</taxon>
    </lineage>
</organism>
<comment type="cofactor">
    <cofactor evidence="1">
        <name>FMN</name>
        <dbReference type="ChEBI" id="CHEBI:58210"/>
    </cofactor>
</comment>
<evidence type="ECO:0000256" key="2">
    <source>
        <dbReference type="ARBA" id="ARBA00022630"/>
    </source>
</evidence>
<dbReference type="InterPro" id="IPR013785">
    <property type="entry name" value="Aldolase_TIM"/>
</dbReference>
<dbReference type="Proteomes" id="UP001596074">
    <property type="component" value="Unassembled WGS sequence"/>
</dbReference>